<organism evidence="6">
    <name type="scientific">Eutreptiella gymnastica</name>
    <dbReference type="NCBI Taxonomy" id="73025"/>
    <lineage>
        <taxon>Eukaryota</taxon>
        <taxon>Discoba</taxon>
        <taxon>Euglenozoa</taxon>
        <taxon>Euglenida</taxon>
        <taxon>Spirocuta</taxon>
        <taxon>Euglenophyceae</taxon>
        <taxon>Eutreptiales</taxon>
        <taxon>Eutreptiaceae</taxon>
        <taxon>Eutreptiella</taxon>
    </lineage>
</organism>
<proteinExistence type="inferred from homology"/>
<protein>
    <recommendedName>
        <fullName evidence="5">Protein kinase domain-containing protein</fullName>
    </recommendedName>
</protein>
<feature type="domain" description="Protein kinase" evidence="5">
    <location>
        <begin position="22"/>
        <end position="273"/>
    </location>
</feature>
<dbReference type="Pfam" id="PF00069">
    <property type="entry name" value="Pkinase"/>
    <property type="match status" value="1"/>
</dbReference>
<sequence>MSPVPPRCVAAAEEYFGPEVPYLVGKTLGRGSFGTVKLGIHRETGQQVALKILNTSDLVANPHQMMQTENEILLTKLLDHANILKLYDVILTPQHVVLVLEYVQGGALLDMVQNNLSPVVAFEYFHTLLLTVEHCHNQGVCHRDLKLDNILVDSMGHLKLADFGLATRYKDGERLSMSCGSPHYASPQVLQKLEYDGKKNDVWSLGVICYVLMLGTLPFDAPQLPQLQQQICKGEYSIPVHQPMQLQQFLSRLLCVDEQQRASISEVKQHPWWLAMCRAVDLDSQSLQARPKPMVKSHVMSNDLRPSTSPSRDAARQFCKPHAAILPHGLVTSHFNTKQNNHGAVNPWSMNQVMFKTHKRTFGRSSDLYCKKTYGEHDFPSHVESKCLSSVKCK</sequence>
<dbReference type="PROSITE" id="PS00107">
    <property type="entry name" value="PROTEIN_KINASE_ATP"/>
    <property type="match status" value="1"/>
</dbReference>
<keyword evidence="2 3" id="KW-0067">ATP-binding</keyword>
<dbReference type="Gene3D" id="1.10.510.10">
    <property type="entry name" value="Transferase(Phosphotransferase) domain 1"/>
    <property type="match status" value="1"/>
</dbReference>
<dbReference type="CDD" id="cd14003">
    <property type="entry name" value="STKc_AMPK-like"/>
    <property type="match status" value="1"/>
</dbReference>
<name>A0A7S1HXF6_9EUGL</name>
<evidence type="ECO:0000256" key="2">
    <source>
        <dbReference type="ARBA" id="ARBA00022840"/>
    </source>
</evidence>
<evidence type="ECO:0000313" key="6">
    <source>
        <dbReference type="EMBL" id="CAD8994371.1"/>
    </source>
</evidence>
<dbReference type="FunFam" id="1.10.510.10:FF:000571">
    <property type="entry name" value="Maternal embryonic leucine zipper kinase"/>
    <property type="match status" value="1"/>
</dbReference>
<keyword evidence="4" id="KW-0418">Kinase</keyword>
<dbReference type="GO" id="GO:0004674">
    <property type="term" value="F:protein serine/threonine kinase activity"/>
    <property type="evidence" value="ECO:0007669"/>
    <property type="project" value="UniProtKB-KW"/>
</dbReference>
<evidence type="ECO:0000256" key="1">
    <source>
        <dbReference type="ARBA" id="ARBA00022741"/>
    </source>
</evidence>
<dbReference type="GO" id="GO:0005737">
    <property type="term" value="C:cytoplasm"/>
    <property type="evidence" value="ECO:0007669"/>
    <property type="project" value="TreeGrafter"/>
</dbReference>
<evidence type="ECO:0000259" key="5">
    <source>
        <dbReference type="PROSITE" id="PS50011"/>
    </source>
</evidence>
<dbReference type="SMART" id="SM00220">
    <property type="entry name" value="S_TKc"/>
    <property type="match status" value="1"/>
</dbReference>
<dbReference type="InterPro" id="IPR008271">
    <property type="entry name" value="Ser/Thr_kinase_AS"/>
</dbReference>
<keyword evidence="4" id="KW-0723">Serine/threonine-protein kinase</keyword>
<dbReference type="GO" id="GO:0035556">
    <property type="term" value="P:intracellular signal transduction"/>
    <property type="evidence" value="ECO:0007669"/>
    <property type="project" value="TreeGrafter"/>
</dbReference>
<dbReference type="FunFam" id="3.30.200.20:FF:000042">
    <property type="entry name" value="Aurora kinase A"/>
    <property type="match status" value="1"/>
</dbReference>
<dbReference type="InterPro" id="IPR017441">
    <property type="entry name" value="Protein_kinase_ATP_BS"/>
</dbReference>
<reference evidence="6" key="1">
    <citation type="submission" date="2021-01" db="EMBL/GenBank/DDBJ databases">
        <authorList>
            <person name="Corre E."/>
            <person name="Pelletier E."/>
            <person name="Niang G."/>
            <person name="Scheremetjew M."/>
            <person name="Finn R."/>
            <person name="Kale V."/>
            <person name="Holt S."/>
            <person name="Cochrane G."/>
            <person name="Meng A."/>
            <person name="Brown T."/>
            <person name="Cohen L."/>
        </authorList>
    </citation>
    <scope>NUCLEOTIDE SEQUENCE</scope>
    <source>
        <strain evidence="6">NIES-381</strain>
    </source>
</reference>
<evidence type="ECO:0000256" key="3">
    <source>
        <dbReference type="PROSITE-ProRule" id="PRU10141"/>
    </source>
</evidence>
<dbReference type="InterPro" id="IPR011009">
    <property type="entry name" value="Kinase-like_dom_sf"/>
</dbReference>
<dbReference type="PANTHER" id="PTHR24346">
    <property type="entry name" value="MAP/MICROTUBULE AFFINITY-REGULATING KINASE"/>
    <property type="match status" value="1"/>
</dbReference>
<dbReference type="PROSITE" id="PS50011">
    <property type="entry name" value="PROTEIN_KINASE_DOM"/>
    <property type="match status" value="1"/>
</dbReference>
<dbReference type="PANTHER" id="PTHR24346:SF110">
    <property type="entry name" value="NON-SPECIFIC SERINE_THREONINE PROTEIN KINASE"/>
    <property type="match status" value="1"/>
</dbReference>
<keyword evidence="4" id="KW-0808">Transferase</keyword>
<comment type="similarity">
    <text evidence="4">Belongs to the protein kinase superfamily.</text>
</comment>
<dbReference type="PROSITE" id="PS00108">
    <property type="entry name" value="PROTEIN_KINASE_ST"/>
    <property type="match status" value="1"/>
</dbReference>
<dbReference type="EMBL" id="HBGA01014116">
    <property type="protein sequence ID" value="CAD8994371.1"/>
    <property type="molecule type" value="Transcribed_RNA"/>
</dbReference>
<evidence type="ECO:0000256" key="4">
    <source>
        <dbReference type="RuleBase" id="RU000304"/>
    </source>
</evidence>
<dbReference type="SUPFAM" id="SSF56112">
    <property type="entry name" value="Protein kinase-like (PK-like)"/>
    <property type="match status" value="1"/>
</dbReference>
<gene>
    <name evidence="6" type="ORF">EGYM00392_LOCUS5426</name>
</gene>
<dbReference type="AlphaFoldDB" id="A0A7S1HXF6"/>
<keyword evidence="1 3" id="KW-0547">Nucleotide-binding</keyword>
<dbReference type="GO" id="GO:0005524">
    <property type="term" value="F:ATP binding"/>
    <property type="evidence" value="ECO:0007669"/>
    <property type="project" value="UniProtKB-UniRule"/>
</dbReference>
<feature type="binding site" evidence="3">
    <location>
        <position position="51"/>
    </location>
    <ligand>
        <name>ATP</name>
        <dbReference type="ChEBI" id="CHEBI:30616"/>
    </ligand>
</feature>
<dbReference type="InterPro" id="IPR000719">
    <property type="entry name" value="Prot_kinase_dom"/>
</dbReference>
<accession>A0A7S1HXF6</accession>